<name>A0A0N7J6M2_PHOVU</name>
<reference evidence="2" key="1">
    <citation type="submission" date="2015-10" db="EMBL/GenBank/DDBJ databases">
        <title>Extensive mobilome-driven genome diversification in gut-associated Bacteroides vulgatus mpk.</title>
        <authorList>
            <person name="Beier S."/>
            <person name="Lange A."/>
            <person name="Huson D.H."/>
            <person name="Frick J.-S."/>
            <person name="Autenrieth I.B."/>
        </authorList>
    </citation>
    <scope>NUCLEOTIDE SEQUENCE [LARGE SCALE GENOMIC DNA]</scope>
    <source>
        <strain evidence="2">mpk</strain>
    </source>
</reference>
<reference evidence="1 2" key="2">
    <citation type="journal article" date="2016" name="Genome Biol. Evol.">
        <title>Extensive mobilome-driven genome diversification in mouse gut-associated Bacteroides vulgatus mpk.</title>
        <authorList>
            <person name="Lange A."/>
            <person name="Beier S."/>
            <person name="Steimle A."/>
            <person name="Autenrieth I.B."/>
            <person name="Huson D.H."/>
            <person name="Frick J.S."/>
        </authorList>
    </citation>
    <scope>NUCLEOTIDE SEQUENCE [LARGE SCALE GENOMIC DNA]</scope>
    <source>
        <strain evidence="2">mpk</strain>
    </source>
</reference>
<dbReference type="Proteomes" id="UP000061587">
    <property type="component" value="Chromosome"/>
</dbReference>
<sequence length="172" mass="19744">MPFLSPFQTIIPVIINPLNSKVMNNKKKNEGQTDFSYYGLYLLDYLRTNKFEQATDTAFIRERADRAAETYELARLESYPPEGAQELAMNTLLRGLRYSKYAVLREVVENEFANEVPEKKRDAFIRKLLPPIGNVFSAYDLSDDNFALSPEYDLLYTELTGAVVLYIGEYGV</sequence>
<evidence type="ECO:0000313" key="2">
    <source>
        <dbReference type="Proteomes" id="UP000061587"/>
    </source>
</evidence>
<organism evidence="1 2">
    <name type="scientific">Phocaeicola vulgatus</name>
    <name type="common">Bacteroides vulgatus</name>
    <dbReference type="NCBI Taxonomy" id="821"/>
    <lineage>
        <taxon>Bacteria</taxon>
        <taxon>Pseudomonadati</taxon>
        <taxon>Bacteroidota</taxon>
        <taxon>Bacteroidia</taxon>
        <taxon>Bacteroidales</taxon>
        <taxon>Bacteroidaceae</taxon>
        <taxon>Phocaeicola</taxon>
    </lineage>
</organism>
<dbReference type="InterPro" id="IPR036297">
    <property type="entry name" value="PG0816-like_sf"/>
</dbReference>
<proteinExistence type="predicted"/>
<dbReference type="EMBL" id="CP013020">
    <property type="protein sequence ID" value="ALK82762.1"/>
    <property type="molecule type" value="Genomic_DNA"/>
</dbReference>
<dbReference type="Gene3D" id="1.10.8.340">
    <property type="entry name" value="PG0816-like"/>
    <property type="match status" value="1"/>
</dbReference>
<dbReference type="InterPro" id="IPR015082">
    <property type="entry name" value="DUF1896"/>
</dbReference>
<dbReference type="Pfam" id="PF08989">
    <property type="entry name" value="DUF1896"/>
    <property type="match status" value="1"/>
</dbReference>
<evidence type="ECO:0000313" key="1">
    <source>
        <dbReference type="EMBL" id="ALK82762.1"/>
    </source>
</evidence>
<dbReference type="Gene3D" id="1.10.8.330">
    <property type="entry name" value="PG0816-like"/>
    <property type="match status" value="1"/>
</dbReference>
<accession>A0A0N7J6M2</accession>
<evidence type="ECO:0008006" key="3">
    <source>
        <dbReference type="Google" id="ProtNLM"/>
    </source>
</evidence>
<dbReference type="SUPFAM" id="SSF140753">
    <property type="entry name" value="PG0816-like"/>
    <property type="match status" value="1"/>
</dbReference>
<dbReference type="AlphaFoldDB" id="A0A0N7J6M2"/>
<gene>
    <name evidence="1" type="ORF">BvMPK_0120</name>
</gene>
<protein>
    <recommendedName>
        <fullName evidence="3">DUF1896 domain-containing protein</fullName>
    </recommendedName>
</protein>
<dbReference type="PATRIC" id="fig|821.40.peg.154"/>